<keyword evidence="1" id="KW-0732">Signal</keyword>
<proteinExistence type="predicted"/>
<dbReference type="InterPro" id="IPR035992">
    <property type="entry name" value="Ricin_B-like_lectins"/>
</dbReference>
<evidence type="ECO:0000259" key="2">
    <source>
        <dbReference type="Pfam" id="PF14200"/>
    </source>
</evidence>
<protein>
    <submittedName>
        <fullName evidence="4">RICIN domain-containing protein</fullName>
    </submittedName>
</protein>
<dbReference type="InterPro" id="IPR000772">
    <property type="entry name" value="Ricin_B_lectin"/>
</dbReference>
<feature type="domain" description="Secretion system C-terminal sorting" evidence="3">
    <location>
        <begin position="202"/>
        <end position="278"/>
    </location>
</feature>
<comment type="caution">
    <text evidence="4">The sequence shown here is derived from an EMBL/GenBank/DDBJ whole genome shotgun (WGS) entry which is preliminary data.</text>
</comment>
<feature type="domain" description="Ricin B lectin" evidence="2">
    <location>
        <begin position="75"/>
        <end position="168"/>
    </location>
</feature>
<evidence type="ECO:0000256" key="1">
    <source>
        <dbReference type="SAM" id="SignalP"/>
    </source>
</evidence>
<gene>
    <name evidence="4" type="ORF">I5L79_07710</name>
</gene>
<dbReference type="Pfam" id="PF14200">
    <property type="entry name" value="RicinB_lectin_2"/>
    <property type="match status" value="1"/>
</dbReference>
<evidence type="ECO:0000313" key="5">
    <source>
        <dbReference type="Proteomes" id="UP000601099"/>
    </source>
</evidence>
<dbReference type="CDD" id="cd00161">
    <property type="entry name" value="beta-trefoil_Ricin-like"/>
    <property type="match status" value="1"/>
</dbReference>
<evidence type="ECO:0000313" key="4">
    <source>
        <dbReference type="EMBL" id="MBG8553427.1"/>
    </source>
</evidence>
<dbReference type="RefSeq" id="WP_196954439.1">
    <property type="nucleotide sequence ID" value="NZ_JADWYK010000003.1"/>
</dbReference>
<dbReference type="EMBL" id="JADWYK010000003">
    <property type="protein sequence ID" value="MBG8553427.1"/>
    <property type="molecule type" value="Genomic_DNA"/>
</dbReference>
<accession>A0ABS0L218</accession>
<dbReference type="Gene3D" id="2.80.10.50">
    <property type="match status" value="1"/>
</dbReference>
<feature type="signal peptide" evidence="1">
    <location>
        <begin position="1"/>
        <end position="24"/>
    </location>
</feature>
<name>A0ABS0L218_9BACT</name>
<sequence length="281" mass="30418">MKKSVLFGSLATVCLLGISQLAMAQAQTLVDGGTYKITHYGKVDPTTKTPLCLDVDFDSKEAGASVGQYLDNGIDAQRFVLEAQTDGSYKIRHTGSTMYLQPVALNTAAGTQIEQNVTSDSDAQRWLITNTGNDLFELMLKATKDAAKPQVLEVGFASDIPGARVNLWDDTDFAEAQRWQLTLISSPTANRKTNPAELNAEVYPNPLSRNQALSVKVTTVRSGAAEVELLDVLGHKVLSQRTALRAGTNAVSLSRQSLAAGIYILRVSQGNYVQQTRIVQQ</sequence>
<dbReference type="NCBIfam" id="TIGR04183">
    <property type="entry name" value="Por_Secre_tail"/>
    <property type="match status" value="1"/>
</dbReference>
<feature type="chain" id="PRO_5046777090" evidence="1">
    <location>
        <begin position="25"/>
        <end position="281"/>
    </location>
</feature>
<reference evidence="4 5" key="1">
    <citation type="submission" date="2020-11" db="EMBL/GenBank/DDBJ databases">
        <title>Hymenobacter sp.</title>
        <authorList>
            <person name="Kim M.K."/>
        </authorList>
    </citation>
    <scope>NUCLEOTIDE SEQUENCE [LARGE SCALE GENOMIC DNA]</scope>
    <source>
        <strain evidence="4 5">BT594</strain>
    </source>
</reference>
<keyword evidence="5" id="KW-1185">Reference proteome</keyword>
<dbReference type="Proteomes" id="UP000601099">
    <property type="component" value="Unassembled WGS sequence"/>
</dbReference>
<dbReference type="InterPro" id="IPR026444">
    <property type="entry name" value="Secre_tail"/>
</dbReference>
<evidence type="ECO:0000259" key="3">
    <source>
        <dbReference type="Pfam" id="PF18962"/>
    </source>
</evidence>
<dbReference type="Pfam" id="PF18962">
    <property type="entry name" value="Por_Secre_tail"/>
    <property type="match status" value="1"/>
</dbReference>
<dbReference type="PROSITE" id="PS50231">
    <property type="entry name" value="RICIN_B_LECTIN"/>
    <property type="match status" value="1"/>
</dbReference>
<dbReference type="SUPFAM" id="SSF50370">
    <property type="entry name" value="Ricin B-like lectins"/>
    <property type="match status" value="1"/>
</dbReference>
<organism evidence="4 5">
    <name type="scientific">Hymenobacter guriensis</name>
    <dbReference type="NCBI Taxonomy" id="2793065"/>
    <lineage>
        <taxon>Bacteria</taxon>
        <taxon>Pseudomonadati</taxon>
        <taxon>Bacteroidota</taxon>
        <taxon>Cytophagia</taxon>
        <taxon>Cytophagales</taxon>
        <taxon>Hymenobacteraceae</taxon>
        <taxon>Hymenobacter</taxon>
    </lineage>
</organism>